<dbReference type="EMBL" id="JBJIAA010000029">
    <property type="protein sequence ID" value="MFL0253245.1"/>
    <property type="molecule type" value="Genomic_DNA"/>
</dbReference>
<feature type="domain" description="Sialate O-acetylesterase" evidence="4">
    <location>
        <begin position="90"/>
        <end position="210"/>
    </location>
</feature>
<comment type="similarity">
    <text evidence="1">Belongs to the glycosyl hydrolase 2 family.</text>
</comment>
<evidence type="ECO:0000256" key="2">
    <source>
        <dbReference type="ARBA" id="ARBA00022801"/>
    </source>
</evidence>
<reference evidence="5 6" key="1">
    <citation type="submission" date="2024-11" db="EMBL/GenBank/DDBJ databases">
        <authorList>
            <person name="Heng Y.C."/>
            <person name="Lim A.C.H."/>
            <person name="Lee J.K.Y."/>
            <person name="Kittelmann S."/>
        </authorList>
    </citation>
    <scope>NUCLEOTIDE SEQUENCE [LARGE SCALE GENOMIC DNA]</scope>
    <source>
        <strain evidence="5 6">WILCCON 0114</strain>
    </source>
</reference>
<sequence>MKECKEKGQLKLPKLISDGMVLQRNAEVKIWGYDVLNQSVTVHFADKVYSCITDSNGKWEITLDKLKTGGPYTMMVEGSNTVIVNDILVGDVWVCSGQSNMQLPVNRIKVIYEDEFNNAKNTCIRQFIVPEKYEFKKPVEDVASGEWKSVDPESVLDFSGVGYFFAKALYEKYKVPIGLIKTAIGGSAVESWLSEAALKEFPKYMKTAEAFKDDAYFNKVRKNDEESSHRWYKNVDKKDEGLANPEKPWFDPSCDVLDWDTINLPACFKDEKIGALNGSVWFRKDIDIPKSMLGKPAMILLGTITDSDFVYINGKLVGTTGYQYPPRRYNIPKNLLQDGRNTIVIRVISNNGNGEFTEDKPCEIAIENKKIDLKGSWKYHIGVSVKEPLPPVTFFPSVPLCLYNGILSPVISYTIKGVIWYQGESNCDRPKEYKSMFVRLIADWREKWKQGDFPFLYVQLPNFMKAKEEPGESAWAELRDVQLKTLNATNNTGMAVAIDAGEWNDLHPLNKKDIGERLALAARKVAYGEEALVYSGPIYKSMRTEGNKIIISFTNIGSGLIAKGNCELGHFAICGDDKRFVWAKAEIKDNEVAVWNEDIDKPIAVRYAWADNPEGANLYNKEGLPASPFRTD</sequence>
<dbReference type="RefSeq" id="WP_406789914.1">
    <property type="nucleotide sequence ID" value="NZ_JBJIAA010000029.1"/>
</dbReference>
<dbReference type="InterPro" id="IPR005181">
    <property type="entry name" value="SASA"/>
</dbReference>
<dbReference type="InterPro" id="IPR036514">
    <property type="entry name" value="SGNH_hydro_sf"/>
</dbReference>
<dbReference type="Gene3D" id="2.60.120.260">
    <property type="entry name" value="Galactose-binding domain-like"/>
    <property type="match status" value="1"/>
</dbReference>
<evidence type="ECO:0000313" key="6">
    <source>
        <dbReference type="Proteomes" id="UP001623592"/>
    </source>
</evidence>
<comment type="caution">
    <text evidence="5">The sequence shown here is derived from an EMBL/GenBank/DDBJ whole genome shotgun (WGS) entry which is preliminary data.</text>
</comment>
<name>A0ABW8TMD8_9CLOT</name>
<feature type="domain" description="Glycosyl hydrolases family 2 sugar binding" evidence="3">
    <location>
        <begin position="227"/>
        <end position="360"/>
    </location>
</feature>
<evidence type="ECO:0000313" key="5">
    <source>
        <dbReference type="EMBL" id="MFL0253245.1"/>
    </source>
</evidence>
<dbReference type="Gene3D" id="3.40.50.1110">
    <property type="entry name" value="SGNH hydrolase"/>
    <property type="match status" value="2"/>
</dbReference>
<dbReference type="Pfam" id="PF03629">
    <property type="entry name" value="SASA"/>
    <property type="match status" value="2"/>
</dbReference>
<proteinExistence type="inferred from homology"/>
<dbReference type="InterPro" id="IPR008979">
    <property type="entry name" value="Galactose-bd-like_sf"/>
</dbReference>
<evidence type="ECO:0000259" key="3">
    <source>
        <dbReference type="Pfam" id="PF02837"/>
    </source>
</evidence>
<dbReference type="InterPro" id="IPR039329">
    <property type="entry name" value="SIAE"/>
</dbReference>
<dbReference type="Pfam" id="PF02837">
    <property type="entry name" value="Glyco_hydro_2_N"/>
    <property type="match status" value="1"/>
</dbReference>
<feature type="domain" description="Sialate O-acetylesterase" evidence="4">
    <location>
        <begin position="414"/>
        <end position="501"/>
    </location>
</feature>
<dbReference type="SUPFAM" id="SSF52266">
    <property type="entry name" value="SGNH hydrolase"/>
    <property type="match status" value="1"/>
</dbReference>
<keyword evidence="6" id="KW-1185">Reference proteome</keyword>
<dbReference type="PANTHER" id="PTHR22901">
    <property type="entry name" value="SIALATE O-ACETYLESTERASE"/>
    <property type="match status" value="1"/>
</dbReference>
<dbReference type="PANTHER" id="PTHR22901:SF0">
    <property type="entry name" value="SIALATE O-ACETYLESTERASE"/>
    <property type="match status" value="1"/>
</dbReference>
<keyword evidence="2" id="KW-0378">Hydrolase</keyword>
<gene>
    <name evidence="5" type="ORF">ACJDT4_22825</name>
</gene>
<dbReference type="SUPFAM" id="SSF49785">
    <property type="entry name" value="Galactose-binding domain-like"/>
    <property type="match status" value="1"/>
</dbReference>
<evidence type="ECO:0000259" key="4">
    <source>
        <dbReference type="Pfam" id="PF03629"/>
    </source>
</evidence>
<dbReference type="Proteomes" id="UP001623592">
    <property type="component" value="Unassembled WGS sequence"/>
</dbReference>
<accession>A0ABW8TMD8</accession>
<dbReference type="InterPro" id="IPR006104">
    <property type="entry name" value="Glyco_hydro_2_N"/>
</dbReference>
<evidence type="ECO:0000256" key="1">
    <source>
        <dbReference type="ARBA" id="ARBA00007401"/>
    </source>
</evidence>
<protein>
    <submittedName>
        <fullName evidence="5">Sialate O-acetylesterase</fullName>
    </submittedName>
</protein>
<organism evidence="5 6">
    <name type="scientific">Clostridium neuense</name>
    <dbReference type="NCBI Taxonomy" id="1728934"/>
    <lineage>
        <taxon>Bacteria</taxon>
        <taxon>Bacillati</taxon>
        <taxon>Bacillota</taxon>
        <taxon>Clostridia</taxon>
        <taxon>Eubacteriales</taxon>
        <taxon>Clostridiaceae</taxon>
        <taxon>Clostridium</taxon>
    </lineage>
</organism>